<evidence type="ECO:0000259" key="8">
    <source>
        <dbReference type="Pfam" id="PF03176"/>
    </source>
</evidence>
<dbReference type="InterPro" id="IPR050545">
    <property type="entry name" value="Mycobact_MmpL"/>
</dbReference>
<evidence type="ECO:0000256" key="1">
    <source>
        <dbReference type="ARBA" id="ARBA00004651"/>
    </source>
</evidence>
<feature type="domain" description="Membrane transport protein MMPL" evidence="8">
    <location>
        <begin position="454"/>
        <end position="676"/>
    </location>
</feature>
<dbReference type="EMBL" id="CP046996">
    <property type="protein sequence ID" value="QHA00645.1"/>
    <property type="molecule type" value="Genomic_DNA"/>
</dbReference>
<keyword evidence="6 7" id="KW-0472">Membrane</keyword>
<feature type="transmembrane region" description="Helical" evidence="7">
    <location>
        <begin position="657"/>
        <end position="676"/>
    </location>
</feature>
<evidence type="ECO:0000313" key="10">
    <source>
        <dbReference type="Proteomes" id="UP000430508"/>
    </source>
</evidence>
<gene>
    <name evidence="9" type="ORF">GQ588_08370</name>
</gene>
<organism evidence="9 10">
    <name type="scientific">Dehalobacter restrictus</name>
    <dbReference type="NCBI Taxonomy" id="55583"/>
    <lineage>
        <taxon>Bacteria</taxon>
        <taxon>Bacillati</taxon>
        <taxon>Bacillota</taxon>
        <taxon>Clostridia</taxon>
        <taxon>Eubacteriales</taxon>
        <taxon>Desulfitobacteriaceae</taxon>
        <taxon>Dehalobacter</taxon>
    </lineage>
</organism>
<dbReference type="InterPro" id="IPR004869">
    <property type="entry name" value="MMPL_dom"/>
</dbReference>
<proteinExistence type="inferred from homology"/>
<keyword evidence="3" id="KW-1003">Cell membrane</keyword>
<feature type="transmembrane region" description="Helical" evidence="7">
    <location>
        <begin position="204"/>
        <end position="224"/>
    </location>
</feature>
<keyword evidence="5 7" id="KW-1133">Transmembrane helix</keyword>
<comment type="subcellular location">
    <subcellularLocation>
        <location evidence="1">Cell membrane</location>
        <topology evidence="1">Multi-pass membrane protein</topology>
    </subcellularLocation>
</comment>
<feature type="transmembrane region" description="Helical" evidence="7">
    <location>
        <begin position="306"/>
        <end position="330"/>
    </location>
</feature>
<evidence type="ECO:0000256" key="7">
    <source>
        <dbReference type="SAM" id="Phobius"/>
    </source>
</evidence>
<protein>
    <submittedName>
        <fullName evidence="9">MMPL family transporter</fullName>
    </submittedName>
</protein>
<comment type="similarity">
    <text evidence="2">Belongs to the resistance-nodulation-cell division (RND) (TC 2.A.6) family. MmpL subfamily.</text>
</comment>
<dbReference type="PANTHER" id="PTHR33406:SF6">
    <property type="entry name" value="MEMBRANE PROTEIN YDGH-RELATED"/>
    <property type="match status" value="1"/>
</dbReference>
<dbReference type="Pfam" id="PF03176">
    <property type="entry name" value="MMPL"/>
    <property type="match status" value="2"/>
</dbReference>
<feature type="transmembrane region" description="Helical" evidence="7">
    <location>
        <begin position="356"/>
        <end position="374"/>
    </location>
</feature>
<evidence type="ECO:0000256" key="6">
    <source>
        <dbReference type="ARBA" id="ARBA00023136"/>
    </source>
</evidence>
<accession>A0A857DJV2</accession>
<evidence type="ECO:0000313" key="9">
    <source>
        <dbReference type="EMBL" id="QHA00645.1"/>
    </source>
</evidence>
<keyword evidence="4 7" id="KW-0812">Transmembrane</keyword>
<reference evidence="9 10" key="1">
    <citation type="submission" date="2019-12" db="EMBL/GenBank/DDBJ databases">
        <title>Sequence classification of anaerobic respiratory reductive dehalogenases: First we see many, then we see few.</title>
        <authorList>
            <person name="Molenda O."/>
            <person name="Puentes Jacome L.A."/>
            <person name="Cao X."/>
            <person name="Nesbo C.L."/>
            <person name="Tang S."/>
            <person name="Morson N."/>
            <person name="Patron J."/>
            <person name="Lomheim L."/>
            <person name="Wishart D.S."/>
            <person name="Edwards E.A."/>
        </authorList>
    </citation>
    <scope>NUCLEOTIDE SEQUENCE [LARGE SCALE GENOMIC DNA]</scope>
    <source>
        <strain evidence="9 10">12DCA</strain>
    </source>
</reference>
<feature type="transmembrane region" description="Helical" evidence="7">
    <location>
        <begin position="549"/>
        <end position="569"/>
    </location>
</feature>
<feature type="transmembrane region" description="Helical" evidence="7">
    <location>
        <begin position="575"/>
        <end position="595"/>
    </location>
</feature>
<feature type="transmembrane region" description="Helical" evidence="7">
    <location>
        <begin position="20"/>
        <end position="39"/>
    </location>
</feature>
<dbReference type="SUPFAM" id="SSF82866">
    <property type="entry name" value="Multidrug efflux transporter AcrB transmembrane domain"/>
    <property type="match status" value="2"/>
</dbReference>
<feature type="transmembrane region" description="Helical" evidence="7">
    <location>
        <begin position="276"/>
        <end position="300"/>
    </location>
</feature>
<name>A0A857DJV2_9FIRM</name>
<dbReference type="AlphaFoldDB" id="A0A857DJV2"/>
<dbReference type="RefSeq" id="WP_019226072.1">
    <property type="nucleotide sequence ID" value="NZ_CP046996.1"/>
</dbReference>
<dbReference type="GO" id="GO:0005886">
    <property type="term" value="C:plasma membrane"/>
    <property type="evidence" value="ECO:0007669"/>
    <property type="project" value="UniProtKB-SubCell"/>
</dbReference>
<dbReference type="PANTHER" id="PTHR33406">
    <property type="entry name" value="MEMBRANE PROTEIN MJ1562-RELATED"/>
    <property type="match status" value="1"/>
</dbReference>
<feature type="domain" description="Membrane transport protein MMPL" evidence="8">
    <location>
        <begin position="145"/>
        <end position="331"/>
    </location>
</feature>
<feature type="transmembrane region" description="Helical" evidence="7">
    <location>
        <begin position="236"/>
        <end position="255"/>
    </location>
</feature>
<feature type="transmembrane region" description="Helical" evidence="7">
    <location>
        <begin position="525"/>
        <end position="542"/>
    </location>
</feature>
<evidence type="ECO:0000256" key="4">
    <source>
        <dbReference type="ARBA" id="ARBA00022692"/>
    </source>
</evidence>
<feature type="transmembrane region" description="Helical" evidence="7">
    <location>
        <begin position="178"/>
        <end position="197"/>
    </location>
</feature>
<sequence>MQLFIEKFVKGLIVHKRVVLLIYLAVIITSIALVPRITVNYDLAEYLPEHSMTKQAITLVDQEFGYPGTAQVMVEGISIREALEAKEKIKEVPGVKNVIWLDDVTDVTVPEAFISQNVLDSYYKDGAALFQVEFAQGDYSMGTGDALKAIRASLGENVSITGEAEDSSHMREVLGSEMSKIMIIVIPLCVLILMLACYSWIEPLLYLSVIGVSVIINAGTNAFFHNISFITNSIAAVLQFAISMDFSLFLCHRYLEEKDAGAEVLSAIAKAVKNTLSSISASALTIIAGFLALLFMQYGIGKDLGLVLVKGICLSYISVIILLPILIAIFHKTIDKTRHRPLVPPFMKIGRGTIKVRYLLFALVVMIVIPSFLAQKNTDFLYGNTSGSSSEGTIAEERNNIESRFGVYNPVVILVPNDDIADEIQLAQELEEQKYIRDVQTLVTLADPAIPRSLLPQSVRDMFLSEHYTRMIVLMNIAGETPETFEAVAELEQSVQKYYPGEWYAAGNATSIADIKNTVEQDTRTVNLFSILSVGLIILLTFRSISVPVLLIAVIESSIWINMGIPYFQGSSLVFIGYLVVSSIQLGATIDYGILMSNRYLEFRKTQKPRDAVLSALNTAGNTVMISALILAVAGFAEGLLSQIKAISDIGILLGRGAALSGLMVLVLLPVLLMTFDKVMMKTTLSAKESGREETIR</sequence>
<dbReference type="Gene3D" id="1.20.1640.10">
    <property type="entry name" value="Multidrug efflux transporter AcrB transmembrane domain"/>
    <property type="match status" value="2"/>
</dbReference>
<evidence type="ECO:0000256" key="3">
    <source>
        <dbReference type="ARBA" id="ARBA00022475"/>
    </source>
</evidence>
<evidence type="ECO:0000256" key="2">
    <source>
        <dbReference type="ARBA" id="ARBA00010157"/>
    </source>
</evidence>
<feature type="transmembrane region" description="Helical" evidence="7">
    <location>
        <begin position="616"/>
        <end position="637"/>
    </location>
</feature>
<dbReference type="Proteomes" id="UP000430508">
    <property type="component" value="Chromosome"/>
</dbReference>
<evidence type="ECO:0000256" key="5">
    <source>
        <dbReference type="ARBA" id="ARBA00022989"/>
    </source>
</evidence>